<dbReference type="PRINTS" id="PR00455">
    <property type="entry name" value="HTHTETR"/>
</dbReference>
<keyword evidence="1" id="KW-0805">Transcription regulation</keyword>
<organism evidence="6 7">
    <name type="scientific">Komagataeibacter europaeus NBRC 3261</name>
    <dbReference type="NCBI Taxonomy" id="1234669"/>
    <lineage>
        <taxon>Bacteria</taxon>
        <taxon>Pseudomonadati</taxon>
        <taxon>Pseudomonadota</taxon>
        <taxon>Alphaproteobacteria</taxon>
        <taxon>Acetobacterales</taxon>
        <taxon>Acetobacteraceae</taxon>
        <taxon>Komagataeibacter</taxon>
    </lineage>
</organism>
<evidence type="ECO:0000256" key="1">
    <source>
        <dbReference type="ARBA" id="ARBA00023015"/>
    </source>
</evidence>
<dbReference type="PROSITE" id="PS50977">
    <property type="entry name" value="HTH_TETR_2"/>
    <property type="match status" value="1"/>
</dbReference>
<dbReference type="GO" id="GO:0003677">
    <property type="term" value="F:DNA binding"/>
    <property type="evidence" value="ECO:0007669"/>
    <property type="project" value="UniProtKB-UniRule"/>
</dbReference>
<dbReference type="SUPFAM" id="SSF48498">
    <property type="entry name" value="Tetracyclin repressor-like, C-terminal domain"/>
    <property type="match status" value="1"/>
</dbReference>
<evidence type="ECO:0000256" key="3">
    <source>
        <dbReference type="ARBA" id="ARBA00023163"/>
    </source>
</evidence>
<sequence>MRRIDANSCEVIDVPQQKLRRKRNGPDSRATLLTTARSLFARSGFHQVSVDDIADTAQVAKTAIYYHFGNKEGLVTDFLEGHIETLEASLIEAVSAHKEPRARLRAVFDWHTSWFRQPDFAGCVFSRATEEYKGKQDAIAEISRLQKRSLRNAIRALLEANGVLEERSEQLAHFMIYLLDGAVVSANVLDEKDAADQAWIAAERLLDDEMRDLPSRKS</sequence>
<dbReference type="InterPro" id="IPR036271">
    <property type="entry name" value="Tet_transcr_reg_TetR-rel_C_sf"/>
</dbReference>
<keyword evidence="3" id="KW-0804">Transcription</keyword>
<feature type="DNA-binding region" description="H-T-H motif" evidence="4">
    <location>
        <begin position="49"/>
        <end position="68"/>
    </location>
</feature>
<dbReference type="InterPro" id="IPR023772">
    <property type="entry name" value="DNA-bd_HTH_TetR-type_CS"/>
</dbReference>
<evidence type="ECO:0000313" key="6">
    <source>
        <dbReference type="EMBL" id="GAN97061.1"/>
    </source>
</evidence>
<reference evidence="6 7" key="1">
    <citation type="submission" date="2012-11" db="EMBL/GenBank/DDBJ databases">
        <title>Whole genome sequence of Gluconacetobacter europaeus NBRC3261.</title>
        <authorList>
            <person name="Azuma Y."/>
            <person name="Higashiura N."/>
            <person name="Hirakawa H."/>
            <person name="Matsushita K."/>
        </authorList>
    </citation>
    <scope>NUCLEOTIDE SEQUENCE [LARGE SCALE GENOMIC DNA]</scope>
    <source>
        <strain evidence="6 7">NBRC 3261</strain>
    </source>
</reference>
<keyword evidence="2 4" id="KW-0238">DNA-binding</keyword>
<accession>A0A0D6Q2P8</accession>
<dbReference type="EMBL" id="BANI01000123">
    <property type="protein sequence ID" value="GAN97061.1"/>
    <property type="molecule type" value="Genomic_DNA"/>
</dbReference>
<dbReference type="SUPFAM" id="SSF46689">
    <property type="entry name" value="Homeodomain-like"/>
    <property type="match status" value="1"/>
</dbReference>
<dbReference type="Pfam" id="PF00440">
    <property type="entry name" value="TetR_N"/>
    <property type="match status" value="1"/>
</dbReference>
<dbReference type="Gene3D" id="1.10.357.10">
    <property type="entry name" value="Tetracycline Repressor, domain 2"/>
    <property type="match status" value="1"/>
</dbReference>
<dbReference type="InterPro" id="IPR001647">
    <property type="entry name" value="HTH_TetR"/>
</dbReference>
<dbReference type="Proteomes" id="UP000032675">
    <property type="component" value="Unassembled WGS sequence"/>
</dbReference>
<dbReference type="PANTHER" id="PTHR47506">
    <property type="entry name" value="TRANSCRIPTIONAL REGULATORY PROTEIN"/>
    <property type="match status" value="1"/>
</dbReference>
<gene>
    <name evidence="6" type="ORF">Geu3261_0140_003</name>
</gene>
<dbReference type="InterPro" id="IPR054156">
    <property type="entry name" value="YxaF_TetR_C"/>
</dbReference>
<dbReference type="AlphaFoldDB" id="A0A0D6Q2P8"/>
<name>A0A0D6Q2P8_KOMEU</name>
<evidence type="ECO:0000256" key="2">
    <source>
        <dbReference type="ARBA" id="ARBA00023125"/>
    </source>
</evidence>
<evidence type="ECO:0000259" key="5">
    <source>
        <dbReference type="PROSITE" id="PS50977"/>
    </source>
</evidence>
<dbReference type="InterPro" id="IPR009057">
    <property type="entry name" value="Homeodomain-like_sf"/>
</dbReference>
<dbReference type="Pfam" id="PF21993">
    <property type="entry name" value="TetR_C_13_2"/>
    <property type="match status" value="1"/>
</dbReference>
<feature type="domain" description="HTH tetR-type" evidence="5">
    <location>
        <begin position="26"/>
        <end position="86"/>
    </location>
</feature>
<evidence type="ECO:0000313" key="7">
    <source>
        <dbReference type="Proteomes" id="UP000032675"/>
    </source>
</evidence>
<dbReference type="PROSITE" id="PS01081">
    <property type="entry name" value="HTH_TETR_1"/>
    <property type="match status" value="1"/>
</dbReference>
<evidence type="ECO:0000256" key="4">
    <source>
        <dbReference type="PROSITE-ProRule" id="PRU00335"/>
    </source>
</evidence>
<protein>
    <submittedName>
        <fullName evidence="6">Transcriptional regulator TetR</fullName>
    </submittedName>
</protein>
<proteinExistence type="predicted"/>
<dbReference type="PANTHER" id="PTHR47506:SF1">
    <property type="entry name" value="HTH-TYPE TRANSCRIPTIONAL REGULATOR YJDC"/>
    <property type="match status" value="1"/>
</dbReference>
<comment type="caution">
    <text evidence="6">The sequence shown here is derived from an EMBL/GenBank/DDBJ whole genome shotgun (WGS) entry which is preliminary data.</text>
</comment>